<dbReference type="AlphaFoldDB" id="A0A951PJT0"/>
<name>A0A951PJT0_9CYAN</name>
<dbReference type="InterPro" id="IPR003859">
    <property type="entry name" value="Galactosyl_T"/>
</dbReference>
<keyword evidence="1" id="KW-0808">Transferase</keyword>
<dbReference type="GO" id="GO:0005975">
    <property type="term" value="P:carbohydrate metabolic process"/>
    <property type="evidence" value="ECO:0007669"/>
    <property type="project" value="InterPro"/>
</dbReference>
<dbReference type="Pfam" id="PF02709">
    <property type="entry name" value="Glyco_transf_7C"/>
    <property type="match status" value="1"/>
</dbReference>
<comment type="caution">
    <text evidence="3">The sequence shown here is derived from an EMBL/GenBank/DDBJ whole genome shotgun (WGS) entry which is preliminary data.</text>
</comment>
<dbReference type="Gene3D" id="3.90.550.10">
    <property type="entry name" value="Spore Coat Polysaccharide Biosynthesis Protein SpsA, Chain A"/>
    <property type="match status" value="1"/>
</dbReference>
<dbReference type="SUPFAM" id="SSF53448">
    <property type="entry name" value="Nucleotide-diphospho-sugar transferases"/>
    <property type="match status" value="1"/>
</dbReference>
<accession>A0A951PJT0</accession>
<dbReference type="EMBL" id="JAHHIF010000007">
    <property type="protein sequence ID" value="MBW4544164.1"/>
    <property type="molecule type" value="Genomic_DNA"/>
</dbReference>
<proteinExistence type="predicted"/>
<sequence length="248" mass="28681">MKLSLIVAYRGRESHLRTQLAWWKKQSVQGLLDTCELVIVEADKERSHWIEKKIEDTTNIQYAHLLNSGTFHKTKALNLGLALSKGQFVAPFDVDLIPIENTLLRHLKMAELSPHFLVTGYRVMSSSLSVDVDNLATEIEQTSIAPEDMPTALWKQLIRQERFGVVPLFNQSRLVEIGGWDEAFVGWGGEDQDIIERYLDGGRFLCRCPELVYLHLPHEPNQQWTEAPLVEQNRKHYYEKMQARRKPM</sequence>
<dbReference type="GO" id="GO:0016757">
    <property type="term" value="F:glycosyltransferase activity"/>
    <property type="evidence" value="ECO:0007669"/>
    <property type="project" value="InterPro"/>
</dbReference>
<organism evidence="3 4">
    <name type="scientific">Symplocastrum torsivum CPER-KK1</name>
    <dbReference type="NCBI Taxonomy" id="450513"/>
    <lineage>
        <taxon>Bacteria</taxon>
        <taxon>Bacillati</taxon>
        <taxon>Cyanobacteriota</taxon>
        <taxon>Cyanophyceae</taxon>
        <taxon>Oscillatoriophycideae</taxon>
        <taxon>Oscillatoriales</taxon>
        <taxon>Microcoleaceae</taxon>
        <taxon>Symplocastrum</taxon>
    </lineage>
</organism>
<dbReference type="InterPro" id="IPR027791">
    <property type="entry name" value="Galactosyl_T_C"/>
</dbReference>
<gene>
    <name evidence="3" type="ORF">KME25_06945</name>
</gene>
<reference evidence="3" key="2">
    <citation type="journal article" date="2022" name="Microbiol. Resour. Announc.">
        <title>Metagenome Sequencing to Explore Phylogenomics of Terrestrial Cyanobacteria.</title>
        <authorList>
            <person name="Ward R.D."/>
            <person name="Stajich J.E."/>
            <person name="Johansen J.R."/>
            <person name="Huntemann M."/>
            <person name="Clum A."/>
            <person name="Foster B."/>
            <person name="Foster B."/>
            <person name="Roux S."/>
            <person name="Palaniappan K."/>
            <person name="Varghese N."/>
            <person name="Mukherjee S."/>
            <person name="Reddy T.B.K."/>
            <person name="Daum C."/>
            <person name="Copeland A."/>
            <person name="Chen I.A."/>
            <person name="Ivanova N.N."/>
            <person name="Kyrpides N.C."/>
            <person name="Shapiro N."/>
            <person name="Eloe-Fadrosh E.A."/>
            <person name="Pietrasiak N."/>
        </authorList>
    </citation>
    <scope>NUCLEOTIDE SEQUENCE</scope>
    <source>
        <strain evidence="3">CPER-KK1</strain>
    </source>
</reference>
<protein>
    <submittedName>
        <fullName evidence="3">Glycosyltransferase family 2 protein</fullName>
    </submittedName>
</protein>
<evidence type="ECO:0000259" key="2">
    <source>
        <dbReference type="Pfam" id="PF02709"/>
    </source>
</evidence>
<dbReference type="Proteomes" id="UP000753908">
    <property type="component" value="Unassembled WGS sequence"/>
</dbReference>
<feature type="domain" description="Galactosyltransferase C-terminal" evidence="2">
    <location>
        <begin position="161"/>
        <end position="210"/>
    </location>
</feature>
<evidence type="ECO:0000256" key="1">
    <source>
        <dbReference type="ARBA" id="ARBA00022679"/>
    </source>
</evidence>
<evidence type="ECO:0000313" key="3">
    <source>
        <dbReference type="EMBL" id="MBW4544164.1"/>
    </source>
</evidence>
<dbReference type="PRINTS" id="PR02050">
    <property type="entry name" value="B14GALTRFASE"/>
</dbReference>
<dbReference type="InterPro" id="IPR029044">
    <property type="entry name" value="Nucleotide-diphossugar_trans"/>
</dbReference>
<reference evidence="3" key="1">
    <citation type="submission" date="2021-05" db="EMBL/GenBank/DDBJ databases">
        <authorList>
            <person name="Pietrasiak N."/>
            <person name="Ward R."/>
            <person name="Stajich J.E."/>
            <person name="Kurbessoian T."/>
        </authorList>
    </citation>
    <scope>NUCLEOTIDE SEQUENCE</scope>
    <source>
        <strain evidence="3">CPER-KK1</strain>
    </source>
</reference>
<evidence type="ECO:0000313" key="4">
    <source>
        <dbReference type="Proteomes" id="UP000753908"/>
    </source>
</evidence>